<keyword evidence="2" id="KW-1185">Reference proteome</keyword>
<organism evidence="1 2">
    <name type="scientific">Elysia marginata</name>
    <dbReference type="NCBI Taxonomy" id="1093978"/>
    <lineage>
        <taxon>Eukaryota</taxon>
        <taxon>Metazoa</taxon>
        <taxon>Spiralia</taxon>
        <taxon>Lophotrochozoa</taxon>
        <taxon>Mollusca</taxon>
        <taxon>Gastropoda</taxon>
        <taxon>Heterobranchia</taxon>
        <taxon>Euthyneura</taxon>
        <taxon>Panpulmonata</taxon>
        <taxon>Sacoglossa</taxon>
        <taxon>Placobranchoidea</taxon>
        <taxon>Plakobranchidae</taxon>
        <taxon>Elysia</taxon>
    </lineage>
</organism>
<comment type="caution">
    <text evidence="1">The sequence shown here is derived from an EMBL/GenBank/DDBJ whole genome shotgun (WGS) entry which is preliminary data.</text>
</comment>
<evidence type="ECO:0000313" key="1">
    <source>
        <dbReference type="EMBL" id="GFR73644.1"/>
    </source>
</evidence>
<dbReference type="EMBL" id="BMAT01004452">
    <property type="protein sequence ID" value="GFR73644.1"/>
    <property type="molecule type" value="Genomic_DNA"/>
</dbReference>
<protein>
    <submittedName>
        <fullName evidence="1">Uncharacterized protein</fullName>
    </submittedName>
</protein>
<evidence type="ECO:0000313" key="2">
    <source>
        <dbReference type="Proteomes" id="UP000762676"/>
    </source>
</evidence>
<dbReference type="AlphaFoldDB" id="A0AAV4FL20"/>
<sequence length="115" mass="12636">MVHPSVPHLVPRVVNSLRIETIHKSYALFESSSGVGHAVNIQRSALMVWFGCLNFNVPVNLEVIAETALGTIESVLPHCGVRGACIHHIQTHYSDIGPIRLNTKSIMPDTKRISC</sequence>
<proteinExistence type="predicted"/>
<accession>A0AAV4FL20</accession>
<dbReference type="Proteomes" id="UP000762676">
    <property type="component" value="Unassembled WGS sequence"/>
</dbReference>
<gene>
    <name evidence="1" type="ORF">ElyMa_002142400</name>
</gene>
<reference evidence="1 2" key="1">
    <citation type="journal article" date="2021" name="Elife">
        <title>Chloroplast acquisition without the gene transfer in kleptoplastic sea slugs, Plakobranchus ocellatus.</title>
        <authorList>
            <person name="Maeda T."/>
            <person name="Takahashi S."/>
            <person name="Yoshida T."/>
            <person name="Shimamura S."/>
            <person name="Takaki Y."/>
            <person name="Nagai Y."/>
            <person name="Toyoda A."/>
            <person name="Suzuki Y."/>
            <person name="Arimoto A."/>
            <person name="Ishii H."/>
            <person name="Satoh N."/>
            <person name="Nishiyama T."/>
            <person name="Hasebe M."/>
            <person name="Maruyama T."/>
            <person name="Minagawa J."/>
            <person name="Obokata J."/>
            <person name="Shigenobu S."/>
        </authorList>
    </citation>
    <scope>NUCLEOTIDE SEQUENCE [LARGE SCALE GENOMIC DNA]</scope>
</reference>
<name>A0AAV4FL20_9GAST</name>